<reference evidence="1" key="1">
    <citation type="submission" date="2021-07" db="EMBL/GenBank/DDBJ databases">
        <title>Draft genome sequence of carbapenem-resistant Aeromonas spp. in Japan.</title>
        <authorList>
            <person name="Maehana S."/>
            <person name="Suzuki M."/>
            <person name="Kitasato H."/>
        </authorList>
    </citation>
    <scope>NUCLEOTIDE SEQUENCE</scope>
    <source>
        <strain evidence="1">KAM351</strain>
    </source>
</reference>
<dbReference type="NCBIfam" id="TIGR04255">
    <property type="entry name" value="sporadTIGR04255"/>
    <property type="match status" value="1"/>
</dbReference>
<reference evidence="2" key="2">
    <citation type="submission" date="2023-11" db="EMBL/GenBank/DDBJ databases">
        <title>WGS of Aeromonas in Northern Israel.</title>
        <authorList>
            <person name="Hershko Y."/>
        </authorList>
    </citation>
    <scope>NUCLEOTIDE SEQUENCE</scope>
    <source>
        <strain evidence="2">77416</strain>
    </source>
</reference>
<evidence type="ECO:0000313" key="2">
    <source>
        <dbReference type="EMBL" id="MDX7722749.1"/>
    </source>
</evidence>
<dbReference type="Proteomes" id="UP001277183">
    <property type="component" value="Unassembled WGS sequence"/>
</dbReference>
<dbReference type="RefSeq" id="WP_223924764.1">
    <property type="nucleotide sequence ID" value="NZ_BPND01000166.1"/>
</dbReference>
<dbReference type="Proteomes" id="UP000886934">
    <property type="component" value="Unassembled WGS sequence"/>
</dbReference>
<comment type="caution">
    <text evidence="1">The sequence shown here is derived from an EMBL/GenBank/DDBJ whole genome shotgun (WGS) entry which is preliminary data.</text>
</comment>
<dbReference type="InterPro" id="IPR026349">
    <property type="entry name" value="CHP04255"/>
</dbReference>
<name>A0AA37CU91_AERCA</name>
<dbReference type="EMBL" id="BPNN01000006">
    <property type="protein sequence ID" value="GJA62110.1"/>
    <property type="molecule type" value="Genomic_DNA"/>
</dbReference>
<evidence type="ECO:0000313" key="1">
    <source>
        <dbReference type="EMBL" id="GJA62110.1"/>
    </source>
</evidence>
<protein>
    <submittedName>
        <fullName evidence="2">TIGR04255 family protein</fullName>
    </submittedName>
</protein>
<evidence type="ECO:0000313" key="3">
    <source>
        <dbReference type="Proteomes" id="UP000886934"/>
    </source>
</evidence>
<accession>A0AA37CU91</accession>
<sequence>MRTELPIKLDKDPLVGVVFELRFSSSQTLPNILPGYLFTNLGCSNITKTPQSEIPEVIKNSDPNLMYVPSFLLDWGNYQIFIGERSLTLSCNIPYQGWSDFNKNIKVLLEKAVELSIEINVERYSLKYTDIIEYNHVGSIQELLNVELNIGGESVDLPRTQMRTEKESDGSIIITQLIGSADAELHSGTTKSGLLIDVDAINLVSNVELKALLQGNFTDLDELHKKNKVTFFNLLSEDGLNRLEPIYG</sequence>
<organism evidence="1 3">
    <name type="scientific">Aeromonas caviae</name>
    <name type="common">Aeromonas punctata</name>
    <dbReference type="NCBI Taxonomy" id="648"/>
    <lineage>
        <taxon>Bacteria</taxon>
        <taxon>Pseudomonadati</taxon>
        <taxon>Pseudomonadota</taxon>
        <taxon>Gammaproteobacteria</taxon>
        <taxon>Aeromonadales</taxon>
        <taxon>Aeromonadaceae</taxon>
        <taxon>Aeromonas</taxon>
    </lineage>
</organism>
<proteinExistence type="predicted"/>
<dbReference type="EMBL" id="JAWZVU010000168">
    <property type="protein sequence ID" value="MDX7722749.1"/>
    <property type="molecule type" value="Genomic_DNA"/>
</dbReference>
<gene>
    <name evidence="1" type="ORF">KAM351_07210</name>
    <name evidence="2" type="ORF">SJS77_20280</name>
</gene>
<dbReference type="AlphaFoldDB" id="A0AA37CU91"/>